<proteinExistence type="predicted"/>
<reference evidence="3 4" key="1">
    <citation type="submission" date="2019-02" db="EMBL/GenBank/DDBJ databases">
        <title>Deep-cultivation of Planctomycetes and their phenomic and genomic characterization uncovers novel biology.</title>
        <authorList>
            <person name="Wiegand S."/>
            <person name="Jogler M."/>
            <person name="Boedeker C."/>
            <person name="Pinto D."/>
            <person name="Vollmers J."/>
            <person name="Rivas-Marin E."/>
            <person name="Kohn T."/>
            <person name="Peeters S.H."/>
            <person name="Heuer A."/>
            <person name="Rast P."/>
            <person name="Oberbeckmann S."/>
            <person name="Bunk B."/>
            <person name="Jeske O."/>
            <person name="Meyerdierks A."/>
            <person name="Storesund J.E."/>
            <person name="Kallscheuer N."/>
            <person name="Luecker S."/>
            <person name="Lage O.M."/>
            <person name="Pohl T."/>
            <person name="Merkel B.J."/>
            <person name="Hornburger P."/>
            <person name="Mueller R.-W."/>
            <person name="Bruemmer F."/>
            <person name="Labrenz M."/>
            <person name="Spormann A.M."/>
            <person name="Op Den Camp H."/>
            <person name="Overmann J."/>
            <person name="Amann R."/>
            <person name="Jetten M.S.M."/>
            <person name="Mascher T."/>
            <person name="Medema M.H."/>
            <person name="Devos D.P."/>
            <person name="Kaster A.-K."/>
            <person name="Ovreas L."/>
            <person name="Rohde M."/>
            <person name="Galperin M.Y."/>
            <person name="Jogler C."/>
        </authorList>
    </citation>
    <scope>NUCLEOTIDE SEQUENCE [LARGE SCALE GENOMIC DNA]</scope>
    <source>
        <strain evidence="3 4">KOR42</strain>
    </source>
</reference>
<keyword evidence="2" id="KW-0812">Transmembrane</keyword>
<accession>A0A5C5X571</accession>
<dbReference type="RefSeq" id="WP_146507915.1">
    <property type="nucleotide sequence ID" value="NZ_SIHI01000001.1"/>
</dbReference>
<evidence type="ECO:0000256" key="2">
    <source>
        <dbReference type="SAM" id="Phobius"/>
    </source>
</evidence>
<feature type="compositionally biased region" description="Low complexity" evidence="1">
    <location>
        <begin position="274"/>
        <end position="288"/>
    </location>
</feature>
<evidence type="ECO:0000313" key="4">
    <source>
        <dbReference type="Proteomes" id="UP000317243"/>
    </source>
</evidence>
<evidence type="ECO:0000313" key="3">
    <source>
        <dbReference type="EMBL" id="TWT57888.1"/>
    </source>
</evidence>
<keyword evidence="2" id="KW-0472">Membrane</keyword>
<feature type="region of interest" description="Disordered" evidence="1">
    <location>
        <begin position="205"/>
        <end position="324"/>
    </location>
</feature>
<dbReference type="EMBL" id="SIHI01000001">
    <property type="protein sequence ID" value="TWT57888.1"/>
    <property type="molecule type" value="Genomic_DNA"/>
</dbReference>
<evidence type="ECO:0000256" key="1">
    <source>
        <dbReference type="SAM" id="MobiDB-lite"/>
    </source>
</evidence>
<keyword evidence="4" id="KW-1185">Reference proteome</keyword>
<dbReference type="OrthoDB" id="272719at2"/>
<sequence>MRLTLRTVLAYLDDVLEPNQARELGEKISQSKEATELINKIQAAIRRRRIGAPELAGPGSGPDPNVVSEYLENVLPPDQVVEFERLCRQSDVHLAEVAACHKILTMVVGQPVEVSDSLRDRMYALGTSKSEFPHPAQAQNVQAMTSGIGNNHPKDHTEGIPEYLRPKSRTTQIWTGLVIALMVGVWVFLVASDQSIWEAPESPKIIASHTPPVPSPEEADQNAPDSRKNNSAPGADSTKPQADGPNRKPSENAPAQNGGRPANVSANPPPPPEEIASANTVPGPNINVPVPPAPGDTGNPVVPDTDDTPASETDPEPEPPTPVRLPEVLVTVQTDDGISVATSEKAPTWQVRNQGELAVDETFAVPDPYSAEISIGEDLTVDVMKHSRLQRLPRLEGEMAAVQIDRGRMIFERPEVSIEPVTLGVVIDQQRWAVKFLEPGTRLAVEVDFPQPDGFPPPPVSPGAIGGLAVLSGKVQLETDGHPASEVSEANAWLSLATLRNPQSELQGGAIPMVFLTEEQETPARRQLAKAFEREFGTNVFVSVAPVIHDRRAGVSEMAAKTMALIGHPLELVSALQSEHEETRIVAITELRKWLLSNPQNALQFREEANRYYKSEVDDALERMLWGYSQNDGKSPEISQQLVGLLLDDELAIRELAFFHASKLSGRTYNYHAQLPLVERRAASSRWNEYLEREGSLIPAE</sequence>
<name>A0A5C5X571_9PLAN</name>
<comment type="caution">
    <text evidence="3">The sequence shown here is derived from an EMBL/GenBank/DDBJ whole genome shotgun (WGS) entry which is preliminary data.</text>
</comment>
<keyword evidence="2" id="KW-1133">Transmembrane helix</keyword>
<dbReference type="AlphaFoldDB" id="A0A5C5X571"/>
<gene>
    <name evidence="3" type="ORF">KOR42_12550</name>
</gene>
<protein>
    <submittedName>
        <fullName evidence="3">Uncharacterized protein</fullName>
    </submittedName>
</protein>
<dbReference type="Proteomes" id="UP000317243">
    <property type="component" value="Unassembled WGS sequence"/>
</dbReference>
<feature type="compositionally biased region" description="Acidic residues" evidence="1">
    <location>
        <begin position="304"/>
        <end position="317"/>
    </location>
</feature>
<organism evidence="3 4">
    <name type="scientific">Thalassoglobus neptunius</name>
    <dbReference type="NCBI Taxonomy" id="1938619"/>
    <lineage>
        <taxon>Bacteria</taxon>
        <taxon>Pseudomonadati</taxon>
        <taxon>Planctomycetota</taxon>
        <taxon>Planctomycetia</taxon>
        <taxon>Planctomycetales</taxon>
        <taxon>Planctomycetaceae</taxon>
        <taxon>Thalassoglobus</taxon>
    </lineage>
</organism>
<feature type="transmembrane region" description="Helical" evidence="2">
    <location>
        <begin position="173"/>
        <end position="191"/>
    </location>
</feature>